<dbReference type="InterPro" id="IPR018319">
    <property type="entry name" value="SelA-like"/>
</dbReference>
<dbReference type="InterPro" id="IPR015421">
    <property type="entry name" value="PyrdxlP-dep_Trfase_major"/>
</dbReference>
<keyword evidence="2" id="KW-0963">Cytoplasm</keyword>
<keyword evidence="4" id="KW-0663">Pyridoxal phosphate</keyword>
<dbReference type="GO" id="GO:0001514">
    <property type="term" value="P:selenocysteine incorporation"/>
    <property type="evidence" value="ECO:0007669"/>
    <property type="project" value="InterPro"/>
</dbReference>
<sequence length="415" mass="44501">ASLVELIRQYLEHARLAIAAGNPCPSVDEIVESICAQVYALENPSLRPIINASGVILHTNLGRAPLSKEAISAMNGVANGYCNLEFDLDSGTRGSRYTHIEPILCQLTGAEAALVVNNNASAVLLALTALAKKREVIVSRGQAVEIGGGFRIPDVMRQSGAKLVEVGTTNCTYVTDYAQAINPRTAALMRVHSSNFRLMGFTHLVTLDELVTLSRQYDLPVFDDLGSGCFLDTTKFGLDAEPMVQQSIATGAGLVFFSGDKLMGGPQAGIIVGKKQFIDKLKKHPLTRAVRIDKIRLAGLVATLIHYLKGEAVSKVPVWRMISAPLAEIDQRARLWAQPLQGLARVVEGETMIGGGSLPGGTLPTRLVAIGGEGKSMAQALSERLRCQKMPVVGRISGNMLLLDPRSVLPEEDEV</sequence>
<evidence type="ECO:0000256" key="2">
    <source>
        <dbReference type="ARBA" id="ARBA00022490"/>
    </source>
</evidence>
<dbReference type="PANTHER" id="PTHR32328">
    <property type="entry name" value="L-SERYL-TRNA(SEC) SELENIUM TRANSFERASE"/>
    <property type="match status" value="1"/>
</dbReference>
<comment type="caution">
    <text evidence="7">The sequence shown here is derived from an EMBL/GenBank/DDBJ whole genome shotgun (WGS) entry which is preliminary data.</text>
</comment>
<dbReference type="Gene3D" id="3.90.1150.180">
    <property type="match status" value="1"/>
</dbReference>
<accession>X1GAY8</accession>
<dbReference type="EMBL" id="BARU01007150">
    <property type="protein sequence ID" value="GAH41960.1"/>
    <property type="molecule type" value="Genomic_DNA"/>
</dbReference>
<evidence type="ECO:0008006" key="8">
    <source>
        <dbReference type="Google" id="ProtNLM"/>
    </source>
</evidence>
<evidence type="ECO:0000256" key="1">
    <source>
        <dbReference type="ARBA" id="ARBA00001933"/>
    </source>
</evidence>
<dbReference type="GO" id="GO:0005737">
    <property type="term" value="C:cytoplasm"/>
    <property type="evidence" value="ECO:0007669"/>
    <property type="project" value="InterPro"/>
</dbReference>
<gene>
    <name evidence="7" type="ORF">S03H2_14095</name>
</gene>
<evidence type="ECO:0000256" key="5">
    <source>
        <dbReference type="ARBA" id="ARBA00022917"/>
    </source>
</evidence>
<dbReference type="PANTHER" id="PTHR32328:SF0">
    <property type="entry name" value="L-SERYL-TRNA(SEC) SELENIUM TRANSFERASE"/>
    <property type="match status" value="1"/>
</dbReference>
<dbReference type="InterPro" id="IPR004534">
    <property type="entry name" value="SelA_trans"/>
</dbReference>
<evidence type="ECO:0000256" key="4">
    <source>
        <dbReference type="ARBA" id="ARBA00022898"/>
    </source>
</evidence>
<evidence type="ECO:0000256" key="6">
    <source>
        <dbReference type="ARBA" id="ARBA00023266"/>
    </source>
</evidence>
<protein>
    <recommendedName>
        <fullName evidence="8">L-seryl-tRNA selenium transferase N-terminal domain-containing protein</fullName>
    </recommendedName>
</protein>
<evidence type="ECO:0000256" key="3">
    <source>
        <dbReference type="ARBA" id="ARBA00022679"/>
    </source>
</evidence>
<dbReference type="SUPFAM" id="SSF53383">
    <property type="entry name" value="PLP-dependent transferases"/>
    <property type="match status" value="1"/>
</dbReference>
<dbReference type="NCBIfam" id="TIGR00474">
    <property type="entry name" value="selA"/>
    <property type="match status" value="1"/>
</dbReference>
<keyword evidence="3" id="KW-0808">Transferase</keyword>
<dbReference type="AlphaFoldDB" id="X1GAY8"/>
<feature type="non-terminal residue" evidence="7">
    <location>
        <position position="1"/>
    </location>
</feature>
<dbReference type="Pfam" id="PF03841">
    <property type="entry name" value="SelA"/>
    <property type="match status" value="1"/>
</dbReference>
<name>X1GAY8_9ZZZZ</name>
<reference evidence="7" key="1">
    <citation type="journal article" date="2014" name="Front. Microbiol.">
        <title>High frequency of phylogenetically diverse reductive dehalogenase-homologous genes in deep subseafloor sedimentary metagenomes.</title>
        <authorList>
            <person name="Kawai M."/>
            <person name="Futagami T."/>
            <person name="Toyoda A."/>
            <person name="Takaki Y."/>
            <person name="Nishi S."/>
            <person name="Hori S."/>
            <person name="Arai W."/>
            <person name="Tsubouchi T."/>
            <person name="Morono Y."/>
            <person name="Uchiyama I."/>
            <person name="Ito T."/>
            <person name="Fujiyama A."/>
            <person name="Inagaki F."/>
            <person name="Takami H."/>
        </authorList>
    </citation>
    <scope>NUCLEOTIDE SEQUENCE</scope>
    <source>
        <strain evidence="7">Expedition CK06-06</strain>
    </source>
</reference>
<dbReference type="InterPro" id="IPR015424">
    <property type="entry name" value="PyrdxlP-dep_Trfase"/>
</dbReference>
<keyword evidence="5" id="KW-0648">Protein biosynthesis</keyword>
<proteinExistence type="inferred from homology"/>
<keyword evidence="6" id="KW-0711">Selenium</keyword>
<dbReference type="Gene3D" id="3.40.640.10">
    <property type="entry name" value="Type I PLP-dependent aspartate aminotransferase-like (Major domain)"/>
    <property type="match status" value="1"/>
</dbReference>
<dbReference type="HAMAP" id="MF_00423">
    <property type="entry name" value="SelA"/>
    <property type="match status" value="1"/>
</dbReference>
<comment type="cofactor">
    <cofactor evidence="1">
        <name>pyridoxal 5'-phosphate</name>
        <dbReference type="ChEBI" id="CHEBI:597326"/>
    </cofactor>
</comment>
<evidence type="ECO:0000313" key="7">
    <source>
        <dbReference type="EMBL" id="GAH41960.1"/>
    </source>
</evidence>
<organism evidence="7">
    <name type="scientific">marine sediment metagenome</name>
    <dbReference type="NCBI Taxonomy" id="412755"/>
    <lineage>
        <taxon>unclassified sequences</taxon>
        <taxon>metagenomes</taxon>
        <taxon>ecological metagenomes</taxon>
    </lineage>
</organism>
<feature type="non-terminal residue" evidence="7">
    <location>
        <position position="415"/>
    </location>
</feature>
<dbReference type="GO" id="GO:0004125">
    <property type="term" value="F:L-seryl-tRNA(Sec) selenium transferase activity"/>
    <property type="evidence" value="ECO:0007669"/>
    <property type="project" value="InterPro"/>
</dbReference>